<evidence type="ECO:0000313" key="1">
    <source>
        <dbReference type="EMBL" id="NMM61177.1"/>
    </source>
</evidence>
<gene>
    <name evidence="1" type="ORF">HBE96_00350</name>
</gene>
<name>A0A7Y0ED07_9CLOT</name>
<dbReference type="Proteomes" id="UP000537131">
    <property type="component" value="Unassembled WGS sequence"/>
</dbReference>
<evidence type="ECO:0000313" key="2">
    <source>
        <dbReference type="Proteomes" id="UP000537131"/>
    </source>
</evidence>
<organism evidence="1 2">
    <name type="scientific">Clostridium muellerianum</name>
    <dbReference type="NCBI Taxonomy" id="2716538"/>
    <lineage>
        <taxon>Bacteria</taxon>
        <taxon>Bacillati</taxon>
        <taxon>Bacillota</taxon>
        <taxon>Clostridia</taxon>
        <taxon>Eubacteriales</taxon>
        <taxon>Clostridiaceae</taxon>
        <taxon>Clostridium</taxon>
    </lineage>
</organism>
<reference evidence="1 2" key="1">
    <citation type="submission" date="2020-06" db="EMBL/GenBank/DDBJ databases">
        <title>Complete Genome Sequence of Clostridium muelleri sp. nov. P21T, an Acid-Alcohol Producing Acetogen Isolated from Old Hay.</title>
        <authorList>
            <person name="Duncan K.E."/>
            <person name="Tanner R.S."/>
        </authorList>
    </citation>
    <scope>NUCLEOTIDE SEQUENCE [LARGE SCALE GENOMIC DNA]</scope>
    <source>
        <strain evidence="1 2">P21</strain>
    </source>
</reference>
<protein>
    <submittedName>
        <fullName evidence="1">Uncharacterized protein</fullName>
    </submittedName>
</protein>
<proteinExistence type="predicted"/>
<dbReference type="EMBL" id="JABBNI010000001">
    <property type="protein sequence ID" value="NMM61177.1"/>
    <property type="molecule type" value="Genomic_DNA"/>
</dbReference>
<dbReference type="AlphaFoldDB" id="A0A7Y0ED07"/>
<keyword evidence="2" id="KW-1185">Reference proteome</keyword>
<comment type="caution">
    <text evidence="1">The sequence shown here is derived from an EMBL/GenBank/DDBJ whole genome shotgun (WGS) entry which is preliminary data.</text>
</comment>
<sequence length="82" mass="9850">MRNEERIKKTILNLQDGDRLYGHNFRISEEEIIYDENGNKVDLKEIIFGEFYANEMILHERDSDDRFLLAYEGITRLNVLKK</sequence>
<dbReference type="RefSeq" id="WP_169295790.1">
    <property type="nucleotide sequence ID" value="NZ_JABBNI010000001.1"/>
</dbReference>
<accession>A0A7Y0ED07</accession>